<name>A0A4R8V9I8_9MICO</name>
<evidence type="ECO:0000256" key="5">
    <source>
        <dbReference type="ARBA" id="ARBA00024179"/>
    </source>
</evidence>
<comment type="function">
    <text evidence="5 6">Removes the phosphate from trehalose 6-phosphate to produce free trehalose.</text>
</comment>
<evidence type="ECO:0000313" key="8">
    <source>
        <dbReference type="Proteomes" id="UP000298488"/>
    </source>
</evidence>
<organism evidence="7 8">
    <name type="scientific">Terrimesophilobacter mesophilus</name>
    <dbReference type="NCBI Taxonomy" id="433647"/>
    <lineage>
        <taxon>Bacteria</taxon>
        <taxon>Bacillati</taxon>
        <taxon>Actinomycetota</taxon>
        <taxon>Actinomycetes</taxon>
        <taxon>Micrococcales</taxon>
        <taxon>Microbacteriaceae</taxon>
        <taxon>Terrimesophilobacter</taxon>
    </lineage>
</organism>
<dbReference type="Pfam" id="PF02358">
    <property type="entry name" value="Trehalose_PPase"/>
    <property type="match status" value="1"/>
</dbReference>
<dbReference type="NCBIfam" id="TIGR01484">
    <property type="entry name" value="HAD-SF-IIB"/>
    <property type="match status" value="1"/>
</dbReference>
<comment type="caution">
    <text evidence="7">The sequence shown here is derived from an EMBL/GenBank/DDBJ whole genome shotgun (WGS) entry which is preliminary data.</text>
</comment>
<comment type="cofactor">
    <cofactor evidence="6">
        <name>Mg(2+)</name>
        <dbReference type="ChEBI" id="CHEBI:18420"/>
    </cofactor>
</comment>
<dbReference type="Gene3D" id="3.40.50.1000">
    <property type="entry name" value="HAD superfamily/HAD-like"/>
    <property type="match status" value="1"/>
</dbReference>
<dbReference type="PANTHER" id="PTHR43768:SF3">
    <property type="entry name" value="TREHALOSE 6-PHOSPHATE PHOSPHATASE"/>
    <property type="match status" value="1"/>
</dbReference>
<protein>
    <recommendedName>
        <fullName evidence="6">Trehalose 6-phosphate phosphatase</fullName>
        <ecNumber evidence="6">3.1.3.12</ecNumber>
    </recommendedName>
</protein>
<dbReference type="AlphaFoldDB" id="A0A4R8V9I8"/>
<keyword evidence="6" id="KW-0460">Magnesium</keyword>
<comment type="pathway">
    <text evidence="2 6">Glycan biosynthesis; trehalose biosynthesis.</text>
</comment>
<dbReference type="GO" id="GO:0004805">
    <property type="term" value="F:trehalose-phosphatase activity"/>
    <property type="evidence" value="ECO:0007669"/>
    <property type="project" value="UniProtKB-EC"/>
</dbReference>
<dbReference type="OrthoDB" id="9816160at2"/>
<dbReference type="InterPro" id="IPR023214">
    <property type="entry name" value="HAD_sf"/>
</dbReference>
<evidence type="ECO:0000256" key="3">
    <source>
        <dbReference type="ARBA" id="ARBA00008770"/>
    </source>
</evidence>
<evidence type="ECO:0000313" key="7">
    <source>
        <dbReference type="EMBL" id="TFB79413.1"/>
    </source>
</evidence>
<dbReference type="EMBL" id="SOFI01000003">
    <property type="protein sequence ID" value="TFB79413.1"/>
    <property type="molecule type" value="Genomic_DNA"/>
</dbReference>
<proteinExistence type="inferred from homology"/>
<evidence type="ECO:0000256" key="4">
    <source>
        <dbReference type="ARBA" id="ARBA00022801"/>
    </source>
</evidence>
<evidence type="ECO:0000256" key="1">
    <source>
        <dbReference type="ARBA" id="ARBA00000500"/>
    </source>
</evidence>
<evidence type="ECO:0000256" key="2">
    <source>
        <dbReference type="ARBA" id="ARBA00005199"/>
    </source>
</evidence>
<sequence>MSALPPALVAAIERIADVDELLVALDFDGTLAPTVDDPASARSHPDAMAAILALEDLEKTRIALVSGRSIGNLASVARLPDSTILVGSHGAEFRFGGAVSGPELDGDERKMLDRLYAAVETVAARYPGARTERKPAGSGLHTRMSSPADADAARADALAAVAALGPSSGITERYGKDILEFTVREADKGTALDVIRHRTAASAVLFVGDDVTDEDGFAVLSGHDVGVKVGPGETAASHRVADPQAVAELLALLAGLRERKAASPR</sequence>
<keyword evidence="8" id="KW-1185">Reference proteome</keyword>
<dbReference type="InterPro" id="IPR044651">
    <property type="entry name" value="OTSB-like"/>
</dbReference>
<dbReference type="Proteomes" id="UP000298488">
    <property type="component" value="Unassembled WGS sequence"/>
</dbReference>
<dbReference type="InterPro" id="IPR006379">
    <property type="entry name" value="HAD-SF_hydro_IIB"/>
</dbReference>
<keyword evidence="6" id="KW-0479">Metal-binding</keyword>
<dbReference type="GO" id="GO:0046872">
    <property type="term" value="F:metal ion binding"/>
    <property type="evidence" value="ECO:0007669"/>
    <property type="project" value="UniProtKB-KW"/>
</dbReference>
<keyword evidence="4 6" id="KW-0378">Hydrolase</keyword>
<dbReference type="SUPFAM" id="SSF56784">
    <property type="entry name" value="HAD-like"/>
    <property type="match status" value="1"/>
</dbReference>
<dbReference type="Gene3D" id="3.30.70.1020">
    <property type="entry name" value="Trehalose-6-phosphate phosphatase related protein, domain 2"/>
    <property type="match status" value="1"/>
</dbReference>
<accession>A0A4R8V9I8</accession>
<comment type="catalytic activity">
    <reaction evidence="1 6">
        <text>alpha,alpha-trehalose 6-phosphate + H2O = alpha,alpha-trehalose + phosphate</text>
        <dbReference type="Rhea" id="RHEA:23420"/>
        <dbReference type="ChEBI" id="CHEBI:15377"/>
        <dbReference type="ChEBI" id="CHEBI:16551"/>
        <dbReference type="ChEBI" id="CHEBI:43474"/>
        <dbReference type="ChEBI" id="CHEBI:58429"/>
        <dbReference type="EC" id="3.1.3.12"/>
    </reaction>
</comment>
<dbReference type="EC" id="3.1.3.12" evidence="6"/>
<comment type="similarity">
    <text evidence="3 6">Belongs to the trehalose phosphatase family.</text>
</comment>
<dbReference type="InterPro" id="IPR036412">
    <property type="entry name" value="HAD-like_sf"/>
</dbReference>
<dbReference type="UniPathway" id="UPA00299"/>
<dbReference type="PANTHER" id="PTHR43768">
    <property type="entry name" value="TREHALOSE 6-PHOSPHATE PHOSPHATASE"/>
    <property type="match status" value="1"/>
</dbReference>
<gene>
    <name evidence="7" type="primary">otsB</name>
    <name evidence="7" type="ORF">E3N84_04705</name>
</gene>
<dbReference type="InterPro" id="IPR003337">
    <property type="entry name" value="Trehalose_PPase"/>
</dbReference>
<dbReference type="GO" id="GO:0005992">
    <property type="term" value="P:trehalose biosynthetic process"/>
    <property type="evidence" value="ECO:0007669"/>
    <property type="project" value="UniProtKB-UniPathway"/>
</dbReference>
<dbReference type="RefSeq" id="WP_104095286.1">
    <property type="nucleotide sequence ID" value="NZ_JACHBP010000001.1"/>
</dbReference>
<evidence type="ECO:0000256" key="6">
    <source>
        <dbReference type="RuleBase" id="RU361117"/>
    </source>
</evidence>
<dbReference type="NCBIfam" id="TIGR00685">
    <property type="entry name" value="T6PP"/>
    <property type="match status" value="1"/>
</dbReference>
<reference evidence="7 8" key="1">
    <citation type="submission" date="2019-03" db="EMBL/GenBank/DDBJ databases">
        <title>Genomics of glacier-inhabiting Cryobacterium strains.</title>
        <authorList>
            <person name="Liu Q."/>
            <person name="Xin Y.-H."/>
        </authorList>
    </citation>
    <scope>NUCLEOTIDE SEQUENCE [LARGE SCALE GENOMIC DNA]</scope>
    <source>
        <strain evidence="7 8">CGMCC 1.10440</strain>
    </source>
</reference>